<dbReference type="Gene3D" id="1.10.287.1260">
    <property type="match status" value="1"/>
</dbReference>
<feature type="transmembrane region" description="Helical" evidence="5">
    <location>
        <begin position="38"/>
        <end position="60"/>
    </location>
</feature>
<gene>
    <name evidence="7" type="ORF">OSR52_00980</name>
</gene>
<evidence type="ECO:0000313" key="8">
    <source>
        <dbReference type="Proteomes" id="UP001153642"/>
    </source>
</evidence>
<organism evidence="7 8">
    <name type="scientific">Galbibacter pacificus</name>
    <dbReference type="NCBI Taxonomy" id="2996052"/>
    <lineage>
        <taxon>Bacteria</taxon>
        <taxon>Pseudomonadati</taxon>
        <taxon>Bacteroidota</taxon>
        <taxon>Flavobacteriia</taxon>
        <taxon>Flavobacteriales</taxon>
        <taxon>Flavobacteriaceae</taxon>
        <taxon>Galbibacter</taxon>
    </lineage>
</organism>
<sequence length="315" mass="36042">MTLLTSKKIISPILFFVVSLVLKSGAHSFLNFNKETEYIVGKISSILLIISIAWMLIAILKALKKRYLKRYSLDNENNLDARKLYTQFNILERIIIFIIVLISIAAIFMLFDGVRKLGISLFASAGVAGIILGFAAQKVIGTILAGLQIAIAQPIRLDDVLVVEGEWGWVEEITLTFVVVRIWDKRRLILPTTYFIETPFQNWTRTNADILGTVFIYTDYNVPFDALRKEFTRLLEGHNLWDGKANVLQVTDCRENYVEIRALMSAKNSPQAWDLRVYIREKLITFIQQNYPDSFSKTRVIVKDLPKTDIDTSKI</sequence>
<dbReference type="PANTHER" id="PTHR30566:SF25">
    <property type="entry name" value="INNER MEMBRANE PROTEIN"/>
    <property type="match status" value="1"/>
</dbReference>
<comment type="caution">
    <text evidence="7">The sequence shown here is derived from an EMBL/GenBank/DDBJ whole genome shotgun (WGS) entry which is preliminary data.</text>
</comment>
<keyword evidence="2 5" id="KW-0812">Transmembrane</keyword>
<dbReference type="Proteomes" id="UP001153642">
    <property type="component" value="Unassembled WGS sequence"/>
</dbReference>
<evidence type="ECO:0000256" key="1">
    <source>
        <dbReference type="ARBA" id="ARBA00004370"/>
    </source>
</evidence>
<protein>
    <submittedName>
        <fullName evidence="7">Mechanosensitive ion channel</fullName>
    </submittedName>
</protein>
<keyword evidence="3 5" id="KW-1133">Transmembrane helix</keyword>
<dbReference type="PANTHER" id="PTHR30566">
    <property type="entry name" value="YNAI-RELATED MECHANOSENSITIVE ION CHANNEL"/>
    <property type="match status" value="1"/>
</dbReference>
<evidence type="ECO:0000313" key="7">
    <source>
        <dbReference type="EMBL" id="MDG3584422.1"/>
    </source>
</evidence>
<reference evidence="7" key="1">
    <citation type="submission" date="2022-11" db="EMBL/GenBank/DDBJ databases">
        <title>High-quality draft genome sequence of Galbibacter sp. strain CMA-7.</title>
        <authorList>
            <person name="Wei L."/>
            <person name="Dong C."/>
            <person name="Shao Z."/>
        </authorList>
    </citation>
    <scope>NUCLEOTIDE SEQUENCE</scope>
    <source>
        <strain evidence="7">CMA-7</strain>
    </source>
</reference>
<dbReference type="Pfam" id="PF00924">
    <property type="entry name" value="MS_channel_2nd"/>
    <property type="match status" value="1"/>
</dbReference>
<evidence type="ECO:0000256" key="5">
    <source>
        <dbReference type="SAM" id="Phobius"/>
    </source>
</evidence>
<evidence type="ECO:0000256" key="4">
    <source>
        <dbReference type="ARBA" id="ARBA00023136"/>
    </source>
</evidence>
<keyword evidence="8" id="KW-1185">Reference proteome</keyword>
<keyword evidence="4 5" id="KW-0472">Membrane</keyword>
<accession>A0ABT6FMK8</accession>
<dbReference type="InterPro" id="IPR010920">
    <property type="entry name" value="LSM_dom_sf"/>
</dbReference>
<evidence type="ECO:0000256" key="2">
    <source>
        <dbReference type="ARBA" id="ARBA00022692"/>
    </source>
</evidence>
<dbReference type="RefSeq" id="WP_277898186.1">
    <property type="nucleotide sequence ID" value="NZ_JAPMUA010000001.1"/>
</dbReference>
<feature type="transmembrane region" description="Helical" evidence="5">
    <location>
        <begin position="117"/>
        <end position="136"/>
    </location>
</feature>
<feature type="transmembrane region" description="Helical" evidence="5">
    <location>
        <begin position="90"/>
        <end position="111"/>
    </location>
</feature>
<name>A0ABT6FMK8_9FLAO</name>
<proteinExistence type="predicted"/>
<dbReference type="EMBL" id="JAPMUA010000001">
    <property type="protein sequence ID" value="MDG3584422.1"/>
    <property type="molecule type" value="Genomic_DNA"/>
</dbReference>
<evidence type="ECO:0000256" key="3">
    <source>
        <dbReference type="ARBA" id="ARBA00022989"/>
    </source>
</evidence>
<dbReference type="SUPFAM" id="SSF50182">
    <property type="entry name" value="Sm-like ribonucleoproteins"/>
    <property type="match status" value="1"/>
</dbReference>
<dbReference type="InterPro" id="IPR006685">
    <property type="entry name" value="MscS_channel_2nd"/>
</dbReference>
<comment type="subcellular location">
    <subcellularLocation>
        <location evidence="1">Membrane</location>
    </subcellularLocation>
</comment>
<feature type="domain" description="Mechanosensitive ion channel MscS" evidence="6">
    <location>
        <begin position="139"/>
        <end position="205"/>
    </location>
</feature>
<dbReference type="Gene3D" id="2.30.30.60">
    <property type="match status" value="1"/>
</dbReference>
<dbReference type="InterPro" id="IPR023408">
    <property type="entry name" value="MscS_beta-dom_sf"/>
</dbReference>
<evidence type="ECO:0000259" key="6">
    <source>
        <dbReference type="Pfam" id="PF00924"/>
    </source>
</evidence>